<evidence type="ECO:0000313" key="3">
    <source>
        <dbReference type="Proteomes" id="UP001177769"/>
    </source>
</evidence>
<sequence length="456" mass="49736">MSKKTNLHLIAGAVLALAAAQAQAAVSADEAKKLGASLTPMGAEMAGNADKSIPDYTGGLTALPAGYQKGSGLRPDPFAAEKPLYSIKAGDAAKHEAKLTAGARELLKRFPDMRIDVYPSHRSAAYPKYVIDNTIKNATSVKTTDGGLGVEGTYAGIPFPIPKTGQEVMWNHLLRFNGHSYYTQYDSINVDSSGKAVLATSGQINVEYPFYDPKRSAVSADSDVYFRTKIAYTAPARRAGEGVLAQDYINPMKNNRKAWQYLPGQRRVKLAPDIAYDTPNPGAAGASTYDDAWVFNGALDRYDWKLVGKREMLVPYNNYKLTYAADPYAATTPGHLNPDHVRWELHRVWVVEATLKEGKRHIYAKRNFYIDEDSWFAIASDQYDARGQLYRSGFAFMTPGYDLPSPSASAQVFYDFVGGGYNVSGLLGAYKVGMKFIDALPAGQWSSEALAGAGIR</sequence>
<dbReference type="InterPro" id="IPR010752">
    <property type="entry name" value="DUF1329"/>
</dbReference>
<gene>
    <name evidence="2" type="ORF">PFX98_22230</name>
</gene>
<dbReference type="RefSeq" id="WP_285232662.1">
    <property type="nucleotide sequence ID" value="NZ_CP116346.1"/>
</dbReference>
<name>A0AA95NAR7_9BURK</name>
<reference evidence="2" key="1">
    <citation type="submission" date="2023-01" db="EMBL/GenBank/DDBJ databases">
        <title>Whole genome sequence of Paucibacter sp. S2-9 isolated from pond sediment.</title>
        <authorList>
            <person name="Jung J.Y."/>
        </authorList>
    </citation>
    <scope>NUCLEOTIDE SEQUENCE</scope>
    <source>
        <strain evidence="2">S2-9</strain>
    </source>
</reference>
<feature type="signal peptide" evidence="1">
    <location>
        <begin position="1"/>
        <end position="24"/>
    </location>
</feature>
<dbReference type="EMBL" id="CP116346">
    <property type="protein sequence ID" value="WIT11577.1"/>
    <property type="molecule type" value="Genomic_DNA"/>
</dbReference>
<protein>
    <submittedName>
        <fullName evidence="2">DUF1329 domain-containing protein</fullName>
    </submittedName>
</protein>
<dbReference type="KEGG" id="pais:PFX98_22230"/>
<proteinExistence type="predicted"/>
<evidence type="ECO:0000313" key="2">
    <source>
        <dbReference type="EMBL" id="WIT11577.1"/>
    </source>
</evidence>
<keyword evidence="1" id="KW-0732">Signal</keyword>
<dbReference type="Gene3D" id="2.50.20.10">
    <property type="entry name" value="Lipoprotein localisation LolA/LolB/LppX"/>
    <property type="match status" value="1"/>
</dbReference>
<feature type="chain" id="PRO_5041740477" evidence="1">
    <location>
        <begin position="25"/>
        <end position="456"/>
    </location>
</feature>
<keyword evidence="3" id="KW-1185">Reference proteome</keyword>
<dbReference type="Pfam" id="PF07044">
    <property type="entry name" value="DUF1329"/>
    <property type="match status" value="1"/>
</dbReference>
<dbReference type="CDD" id="cd16329">
    <property type="entry name" value="LolA_like"/>
    <property type="match status" value="1"/>
</dbReference>
<dbReference type="Proteomes" id="UP001177769">
    <property type="component" value="Chromosome"/>
</dbReference>
<accession>A0AA95NAR7</accession>
<organism evidence="2 3">
    <name type="scientific">Paucibacter sediminis</name>
    <dbReference type="NCBI Taxonomy" id="3019553"/>
    <lineage>
        <taxon>Bacteria</taxon>
        <taxon>Pseudomonadati</taxon>
        <taxon>Pseudomonadota</taxon>
        <taxon>Betaproteobacteria</taxon>
        <taxon>Burkholderiales</taxon>
        <taxon>Sphaerotilaceae</taxon>
        <taxon>Roseateles</taxon>
    </lineage>
</organism>
<evidence type="ECO:0000256" key="1">
    <source>
        <dbReference type="SAM" id="SignalP"/>
    </source>
</evidence>
<dbReference type="AlphaFoldDB" id="A0AA95NAR7"/>